<dbReference type="EMBL" id="MTSL01000169">
    <property type="protein sequence ID" value="PJF17562.1"/>
    <property type="molecule type" value="Genomic_DNA"/>
</dbReference>
<keyword evidence="3" id="KW-1185">Reference proteome</keyword>
<dbReference type="AlphaFoldDB" id="A0A2H9TIH8"/>
<feature type="transmembrane region" description="Helical" evidence="1">
    <location>
        <begin position="142"/>
        <end position="167"/>
    </location>
</feature>
<reference evidence="2 3" key="1">
    <citation type="submission" date="2016-10" db="EMBL/GenBank/DDBJ databases">
        <title>The genome of Paramicrosporidium saccamoebae is the missing link in understanding Cryptomycota and Microsporidia evolution.</title>
        <authorList>
            <person name="Quandt C.A."/>
            <person name="Beaudet D."/>
            <person name="Corsaro D."/>
            <person name="Michel R."/>
            <person name="Corradi N."/>
            <person name="James T."/>
        </authorList>
    </citation>
    <scope>NUCLEOTIDE SEQUENCE [LARGE SCALE GENOMIC DNA]</scope>
    <source>
        <strain evidence="2 3">KSL3</strain>
    </source>
</reference>
<feature type="transmembrane region" description="Helical" evidence="1">
    <location>
        <begin position="86"/>
        <end position="107"/>
    </location>
</feature>
<evidence type="ECO:0000313" key="2">
    <source>
        <dbReference type="EMBL" id="PJF17562.1"/>
    </source>
</evidence>
<sequence length="374" mass="42388">MNSTYVISFFATIISVHLVSLAWQTVHILRWKPKYNNTGRTWSTLLLPICLAVLLASYCRVILKGSLSLFWIQAIAIEKSMGGAGKWPYCFMNLMPFLTFFAVLNFGVGSGFNWTLLMICEMSLRLGIEFMFALLFTRLSDWGWMGLVIQLVIQLVVRIGIFAVFPLQFHFDQPLKRDASTEKVFQLCERQGFPVTGLAITEKPGVFYQRNLLTERIYIDKKTLAKPEHLWATVTYGLGCRVRPIQVAAFVVLPGLINLLLSFYILNTGAFYDLFGFTKHPGVVFPPVSAITISSIVMMAGVIIVYPLASWYIRNTIYTADRFVAAYGGAAQMIEHLQYQSTRVATACKWYEYFSSDDASIEARIDRLHAESFC</sequence>
<keyword evidence="1" id="KW-0472">Membrane</keyword>
<protein>
    <submittedName>
        <fullName evidence="2">Uncharacterized protein</fullName>
    </submittedName>
</protein>
<gene>
    <name evidence="2" type="ORF">PSACC_02587</name>
</gene>
<evidence type="ECO:0000313" key="3">
    <source>
        <dbReference type="Proteomes" id="UP000240830"/>
    </source>
</evidence>
<dbReference type="Proteomes" id="UP000240830">
    <property type="component" value="Unassembled WGS sequence"/>
</dbReference>
<accession>A0A2H9TIH8</accession>
<feature type="transmembrane region" description="Helical" evidence="1">
    <location>
        <begin position="286"/>
        <end position="309"/>
    </location>
</feature>
<organism evidence="2 3">
    <name type="scientific">Paramicrosporidium saccamoebae</name>
    <dbReference type="NCBI Taxonomy" id="1246581"/>
    <lineage>
        <taxon>Eukaryota</taxon>
        <taxon>Fungi</taxon>
        <taxon>Fungi incertae sedis</taxon>
        <taxon>Cryptomycota</taxon>
        <taxon>Cryptomycota incertae sedis</taxon>
        <taxon>Paramicrosporidium</taxon>
    </lineage>
</organism>
<feature type="transmembrane region" description="Helical" evidence="1">
    <location>
        <begin position="41"/>
        <end position="63"/>
    </location>
</feature>
<name>A0A2H9TIH8_9FUNG</name>
<comment type="caution">
    <text evidence="2">The sequence shown here is derived from an EMBL/GenBank/DDBJ whole genome shotgun (WGS) entry which is preliminary data.</text>
</comment>
<feature type="transmembrane region" description="Helical" evidence="1">
    <location>
        <begin position="247"/>
        <end position="266"/>
    </location>
</feature>
<keyword evidence="1" id="KW-1133">Transmembrane helix</keyword>
<feature type="transmembrane region" description="Helical" evidence="1">
    <location>
        <begin position="6"/>
        <end position="29"/>
    </location>
</feature>
<keyword evidence="1" id="KW-0812">Transmembrane</keyword>
<evidence type="ECO:0000256" key="1">
    <source>
        <dbReference type="SAM" id="Phobius"/>
    </source>
</evidence>
<proteinExistence type="predicted"/>